<evidence type="ECO:0000313" key="1">
    <source>
        <dbReference type="Proteomes" id="UP000095283"/>
    </source>
</evidence>
<keyword evidence="1" id="KW-1185">Reference proteome</keyword>
<protein>
    <submittedName>
        <fullName evidence="2">Ovule protein</fullName>
    </submittedName>
</protein>
<organism evidence="1 2">
    <name type="scientific">Heterorhabditis bacteriophora</name>
    <name type="common">Entomopathogenic nematode worm</name>
    <dbReference type="NCBI Taxonomy" id="37862"/>
    <lineage>
        <taxon>Eukaryota</taxon>
        <taxon>Metazoa</taxon>
        <taxon>Ecdysozoa</taxon>
        <taxon>Nematoda</taxon>
        <taxon>Chromadorea</taxon>
        <taxon>Rhabditida</taxon>
        <taxon>Rhabditina</taxon>
        <taxon>Rhabditomorpha</taxon>
        <taxon>Strongyloidea</taxon>
        <taxon>Heterorhabditidae</taxon>
        <taxon>Heterorhabditis</taxon>
    </lineage>
</organism>
<accession>A0A1I7X127</accession>
<sequence length="79" mass="9029">MTYQQLTKKIKKASGVQKGMSGDWSVLSIQRIFLVSNYFVKIIIHNSHQLIIFPCDVGFLSVLKNTHISVSRITLQIHE</sequence>
<name>A0A1I7X127_HETBA</name>
<evidence type="ECO:0000313" key="2">
    <source>
        <dbReference type="WBParaSite" id="Hba_11156"/>
    </source>
</evidence>
<proteinExistence type="predicted"/>
<dbReference type="Proteomes" id="UP000095283">
    <property type="component" value="Unplaced"/>
</dbReference>
<dbReference type="WBParaSite" id="Hba_11156">
    <property type="protein sequence ID" value="Hba_11156"/>
    <property type="gene ID" value="Hba_11156"/>
</dbReference>
<dbReference type="AlphaFoldDB" id="A0A1I7X127"/>
<reference evidence="2" key="1">
    <citation type="submission" date="2016-11" db="UniProtKB">
        <authorList>
            <consortium name="WormBaseParasite"/>
        </authorList>
    </citation>
    <scope>IDENTIFICATION</scope>
</reference>